<evidence type="ECO:0008006" key="3">
    <source>
        <dbReference type="Google" id="ProtNLM"/>
    </source>
</evidence>
<name>A0A8X6JQI4_NEPPI</name>
<dbReference type="EMBL" id="BMAW01045800">
    <property type="protein sequence ID" value="GFS51919.1"/>
    <property type="molecule type" value="Genomic_DNA"/>
</dbReference>
<dbReference type="Proteomes" id="UP000887013">
    <property type="component" value="Unassembled WGS sequence"/>
</dbReference>
<sequence>MHIVLVCLYARYTVDNSTEVNLICSRNKLVPVKKITLLRFELLTAQLGARLFQYFCRETNMHSYTVYTDNATTFHATNKELVLLLQTLGSAKIQQYYARIGTTWKFTALRTAWWRRLIGIIKQCL</sequence>
<dbReference type="AlphaFoldDB" id="A0A8X6JQI4"/>
<evidence type="ECO:0000313" key="2">
    <source>
        <dbReference type="Proteomes" id="UP000887013"/>
    </source>
</evidence>
<protein>
    <recommendedName>
        <fullName evidence="3">Integrase catalytic domain-containing protein</fullName>
    </recommendedName>
</protein>
<accession>A0A8X6JQI4</accession>
<reference evidence="1" key="1">
    <citation type="submission" date="2020-08" db="EMBL/GenBank/DDBJ databases">
        <title>Multicomponent nature underlies the extraordinary mechanical properties of spider dragline silk.</title>
        <authorList>
            <person name="Kono N."/>
            <person name="Nakamura H."/>
            <person name="Mori M."/>
            <person name="Yoshida Y."/>
            <person name="Ohtoshi R."/>
            <person name="Malay A.D."/>
            <person name="Moran D.A.P."/>
            <person name="Tomita M."/>
            <person name="Numata K."/>
            <person name="Arakawa K."/>
        </authorList>
    </citation>
    <scope>NUCLEOTIDE SEQUENCE</scope>
</reference>
<dbReference type="InterPro" id="IPR008042">
    <property type="entry name" value="Retrotrans_Pao"/>
</dbReference>
<comment type="caution">
    <text evidence="1">The sequence shown here is derived from an EMBL/GenBank/DDBJ whole genome shotgun (WGS) entry which is preliminary data.</text>
</comment>
<keyword evidence="2" id="KW-1185">Reference proteome</keyword>
<evidence type="ECO:0000313" key="1">
    <source>
        <dbReference type="EMBL" id="GFS51919.1"/>
    </source>
</evidence>
<organism evidence="1 2">
    <name type="scientific">Nephila pilipes</name>
    <name type="common">Giant wood spider</name>
    <name type="synonym">Nephila maculata</name>
    <dbReference type="NCBI Taxonomy" id="299642"/>
    <lineage>
        <taxon>Eukaryota</taxon>
        <taxon>Metazoa</taxon>
        <taxon>Ecdysozoa</taxon>
        <taxon>Arthropoda</taxon>
        <taxon>Chelicerata</taxon>
        <taxon>Arachnida</taxon>
        <taxon>Araneae</taxon>
        <taxon>Araneomorphae</taxon>
        <taxon>Entelegynae</taxon>
        <taxon>Araneoidea</taxon>
        <taxon>Nephilidae</taxon>
        <taxon>Nephila</taxon>
    </lineage>
</organism>
<dbReference type="OrthoDB" id="8038274at2759"/>
<proteinExistence type="predicted"/>
<dbReference type="Pfam" id="PF05380">
    <property type="entry name" value="Peptidase_A17"/>
    <property type="match status" value="1"/>
</dbReference>
<gene>
    <name evidence="1" type="ORF">NPIL_68451</name>
</gene>